<dbReference type="PANTHER" id="PTHR43566">
    <property type="entry name" value="CONSERVED PROTEIN"/>
    <property type="match status" value="1"/>
</dbReference>
<dbReference type="SUPFAM" id="SSF52540">
    <property type="entry name" value="P-loop containing nucleoside triphosphate hydrolases"/>
    <property type="match status" value="1"/>
</dbReference>
<sequence>MFLLQGARQIGKSTLAMKLVNNYVLLDDIGIREAIEGNAIAFVQTQNKPVCFNEIQKMPSLLEAIKINIDTQRNNGDFLLIGSADVLDIKGVGDT</sequence>
<name>A0A1W1E142_9ZZZZ</name>
<dbReference type="EMBL" id="FPHZ01000013">
    <property type="protein sequence ID" value="SFV87446.1"/>
    <property type="molecule type" value="Genomic_DNA"/>
</dbReference>
<dbReference type="AlphaFoldDB" id="A0A1W1E142"/>
<protein>
    <submittedName>
        <fullName evidence="2">Putative AAA+ superfamily ATPase</fullName>
    </submittedName>
</protein>
<feature type="domain" description="AAA" evidence="1">
    <location>
        <begin position="2"/>
        <end position="86"/>
    </location>
</feature>
<gene>
    <name evidence="2" type="ORF">MNB_SUP05-SYMBIONT-5-232</name>
</gene>
<proteinExistence type="predicted"/>
<evidence type="ECO:0000313" key="2">
    <source>
        <dbReference type="EMBL" id="SFV87446.1"/>
    </source>
</evidence>
<dbReference type="InterPro" id="IPR027417">
    <property type="entry name" value="P-loop_NTPase"/>
</dbReference>
<accession>A0A1W1E142</accession>
<reference evidence="2" key="1">
    <citation type="submission" date="2016-10" db="EMBL/GenBank/DDBJ databases">
        <authorList>
            <person name="de Groot N.N."/>
        </authorList>
    </citation>
    <scope>NUCLEOTIDE SEQUENCE</scope>
</reference>
<organism evidence="2">
    <name type="scientific">hydrothermal vent metagenome</name>
    <dbReference type="NCBI Taxonomy" id="652676"/>
    <lineage>
        <taxon>unclassified sequences</taxon>
        <taxon>metagenomes</taxon>
        <taxon>ecological metagenomes</taxon>
    </lineage>
</organism>
<dbReference type="InterPro" id="IPR041682">
    <property type="entry name" value="AAA_14"/>
</dbReference>
<dbReference type="PANTHER" id="PTHR43566:SF2">
    <property type="entry name" value="DUF4143 DOMAIN-CONTAINING PROTEIN"/>
    <property type="match status" value="1"/>
</dbReference>
<dbReference type="Pfam" id="PF13173">
    <property type="entry name" value="AAA_14"/>
    <property type="match status" value="1"/>
</dbReference>
<evidence type="ECO:0000259" key="1">
    <source>
        <dbReference type="Pfam" id="PF13173"/>
    </source>
</evidence>